<dbReference type="Proteomes" id="UP000227088">
    <property type="component" value="Unassembled WGS sequence"/>
</dbReference>
<dbReference type="PANTHER" id="PTHR44169">
    <property type="entry name" value="NADPH-DEPENDENT 1-ACYLDIHYDROXYACETONE PHOSPHATE REDUCTASE"/>
    <property type="match status" value="1"/>
</dbReference>
<reference evidence="5" key="1">
    <citation type="journal article" date="2017" name="Proc. Natl. Acad. Sci. U.S.A.">
        <title>Simulation of Deepwater Horizon oil plume reveals substrate specialization within a complex community of hydrocarbon degraders.</title>
        <authorList>
            <person name="Hu P."/>
            <person name="Dubinsky E.A."/>
            <person name="Probst A.J."/>
            <person name="Wang J."/>
            <person name="Sieber C.M.K."/>
            <person name="Tom L.M."/>
            <person name="Gardinali P."/>
            <person name="Banfield J.F."/>
            <person name="Atlas R.M."/>
            <person name="Andersen G.L."/>
        </authorList>
    </citation>
    <scope>NUCLEOTIDE SEQUENCE [LARGE SCALE GENOMIC DNA]</scope>
</reference>
<dbReference type="InterPro" id="IPR036291">
    <property type="entry name" value="NAD(P)-bd_dom_sf"/>
</dbReference>
<dbReference type="AlphaFoldDB" id="A0A1Y5HWS2"/>
<dbReference type="CDD" id="cd05374">
    <property type="entry name" value="17beta-HSD-like_SDR_c"/>
    <property type="match status" value="1"/>
</dbReference>
<dbReference type="GO" id="GO:0016491">
    <property type="term" value="F:oxidoreductase activity"/>
    <property type="evidence" value="ECO:0007669"/>
    <property type="project" value="UniProtKB-KW"/>
</dbReference>
<dbReference type="InterPro" id="IPR020904">
    <property type="entry name" value="Sc_DH/Rdtase_CS"/>
</dbReference>
<organism evidence="4 5">
    <name type="scientific">Oleispira antarctica</name>
    <dbReference type="NCBI Taxonomy" id="188908"/>
    <lineage>
        <taxon>Bacteria</taxon>
        <taxon>Pseudomonadati</taxon>
        <taxon>Pseudomonadota</taxon>
        <taxon>Gammaproteobacteria</taxon>
        <taxon>Oceanospirillales</taxon>
        <taxon>Oceanospirillaceae</taxon>
        <taxon>Oleispira</taxon>
    </lineage>
</organism>
<comment type="similarity">
    <text evidence="1 3">Belongs to the short-chain dehydrogenases/reductases (SDR) family.</text>
</comment>
<dbReference type="PANTHER" id="PTHR44169:SF6">
    <property type="entry name" value="NADPH-DEPENDENT 1-ACYLDIHYDROXYACETONE PHOSPHATE REDUCTASE"/>
    <property type="match status" value="1"/>
</dbReference>
<dbReference type="Pfam" id="PF00106">
    <property type="entry name" value="adh_short"/>
    <property type="match status" value="1"/>
</dbReference>
<protein>
    <submittedName>
        <fullName evidence="4">Short-chain dehydrogenase</fullName>
    </submittedName>
</protein>
<dbReference type="PRINTS" id="PR00081">
    <property type="entry name" value="GDHRDH"/>
</dbReference>
<dbReference type="Gene3D" id="3.40.50.720">
    <property type="entry name" value="NAD(P)-binding Rossmann-like Domain"/>
    <property type="match status" value="1"/>
</dbReference>
<evidence type="ECO:0000313" key="4">
    <source>
        <dbReference type="EMBL" id="OUS40344.1"/>
    </source>
</evidence>
<keyword evidence="2" id="KW-0560">Oxidoreductase</keyword>
<evidence type="ECO:0000313" key="5">
    <source>
        <dbReference type="Proteomes" id="UP000227088"/>
    </source>
</evidence>
<dbReference type="InterPro" id="IPR002347">
    <property type="entry name" value="SDR_fam"/>
</dbReference>
<gene>
    <name evidence="4" type="ORF">A9R00_06495</name>
</gene>
<evidence type="ECO:0000256" key="1">
    <source>
        <dbReference type="ARBA" id="ARBA00006484"/>
    </source>
</evidence>
<evidence type="ECO:0000256" key="3">
    <source>
        <dbReference type="RuleBase" id="RU000363"/>
    </source>
</evidence>
<name>A0A1Y5HWS2_OLEAN</name>
<comment type="caution">
    <text evidence="4">The sequence shown here is derived from an EMBL/GenBank/DDBJ whole genome shotgun (WGS) entry which is preliminary data.</text>
</comment>
<proteinExistence type="inferred from homology"/>
<dbReference type="SUPFAM" id="SSF51735">
    <property type="entry name" value="NAD(P)-binding Rossmann-fold domains"/>
    <property type="match status" value="1"/>
</dbReference>
<dbReference type="EMBL" id="MABE01000364">
    <property type="protein sequence ID" value="OUS40344.1"/>
    <property type="molecule type" value="Genomic_DNA"/>
</dbReference>
<sequence>MKIVLITGCSSGIGRALCEEYLSKDFLVYASARNIRSLEDLPENDQLIKIALDVNNASSIHNAIAHIKQDHSHLDVLINNAGYAAMGPLVDMPVDDLRAQFETNVFAPMELTKICLPLLMANNSSTNSPTNDSTSDVSSNAQVVNIGSVSGITPTPFSGAYCATKAALHALSDAQRMELKPFGIDVITVQPGAIESKFGDNSLANVLQRITPESLYAPLKEAIKARATASQDNPTPASEFAKTLVAQLSNNPKAVIRIGNGSFGLPLLKRWLPEPILDKILSKKFNLPSLAKR</sequence>
<accession>A0A1Y5HWS2</accession>
<dbReference type="PROSITE" id="PS00061">
    <property type="entry name" value="ADH_SHORT"/>
    <property type="match status" value="1"/>
</dbReference>
<evidence type="ECO:0000256" key="2">
    <source>
        <dbReference type="ARBA" id="ARBA00023002"/>
    </source>
</evidence>
<dbReference type="PRINTS" id="PR00080">
    <property type="entry name" value="SDRFAMILY"/>
</dbReference>